<dbReference type="PANTHER" id="PTHR47495:SF1">
    <property type="entry name" value="BLL3820 PROTEIN"/>
    <property type="match status" value="1"/>
</dbReference>
<evidence type="ECO:0000313" key="2">
    <source>
        <dbReference type="EMBL" id="ABK52670.1"/>
    </source>
</evidence>
<dbReference type="InterPro" id="IPR012368">
    <property type="entry name" value="OxRdtase_Mopterin-bd_su_IorB"/>
</dbReference>
<dbReference type="STRING" id="351607.Acel_0897"/>
<dbReference type="InParanoid" id="A0LTB0"/>
<dbReference type="EMBL" id="CP000481">
    <property type="protein sequence ID" value="ABK52670.1"/>
    <property type="molecule type" value="Genomic_DNA"/>
</dbReference>
<protein>
    <submittedName>
        <fullName evidence="2">Aldehyde oxidase and xanthine dehydrogenase, molybdopterin binding protein</fullName>
    </submittedName>
</protein>
<dbReference type="Gene3D" id="3.90.1170.50">
    <property type="entry name" value="Aldehyde oxidase/xanthine dehydrogenase, a/b hammerhead"/>
    <property type="match status" value="1"/>
</dbReference>
<accession>A0LTB0</accession>
<dbReference type="Gene3D" id="3.30.365.10">
    <property type="entry name" value="Aldehyde oxidase/xanthine dehydrogenase, molybdopterin binding domain"/>
    <property type="match status" value="4"/>
</dbReference>
<dbReference type="InterPro" id="IPR008274">
    <property type="entry name" value="AldOxase/xan_DH_MoCoBD1"/>
</dbReference>
<dbReference type="eggNOG" id="COG1529">
    <property type="taxonomic scope" value="Bacteria"/>
</dbReference>
<gene>
    <name evidence="2" type="ordered locus">Acel_0897</name>
</gene>
<proteinExistence type="predicted"/>
<dbReference type="PIRSF" id="PIRSF036389">
    <property type="entry name" value="IOR_B"/>
    <property type="match status" value="1"/>
</dbReference>
<dbReference type="SUPFAM" id="SSF56003">
    <property type="entry name" value="Molybdenum cofactor-binding domain"/>
    <property type="match status" value="2"/>
</dbReference>
<dbReference type="Pfam" id="PF20256">
    <property type="entry name" value="MoCoBD_2"/>
    <property type="match status" value="2"/>
</dbReference>
<dbReference type="InterPro" id="IPR000674">
    <property type="entry name" value="Ald_Oxase/Xan_DH_a/b"/>
</dbReference>
<sequence length="713" mass="77246">MSGSTYAAWFDRPKPSLERNPKLLRWLDFGTEGRITVKTGKVELGQGILTALAQIAAEELDVDIRRIVVEPSRTGVSPEEGYTAGSLSVQHSGDAIRQACAHARALFLQLAARELGVAAEALRVDDGAVVTTDGRRTDYWRLARYLNEDIDVDPTVAPKKPDEYVIVGRSHARVDIPAKVRGIPRFIHDIRLPGQLFGRVVHPPARVATLVAVDEAAVTALPGVVRVVRENNYLGVVAEREDIAVRAAKLLNEKARWNVEPSLPDESRLVDYLTSAPSEEKVLYESGEPGSISRYLRRRFSRGYIAHASLAPSCGIARWDGDRLTVWTHSQGIYALRQDLARAFGLDERNIEVIHAEGAGAYGHNPADDAAYDAAWLAAAVPGRPVHVMWSREDELSWDPFGAAMVVDVTVGLDPAGAIAHWEQHVWSNGFSSRPGMLPEPAFFGAWYKGRTTSPMVSVDPPLSNGAGSGRNAVPGYAVPSIRVVTHRLLEMPLRTSSLRSLGAHLNVYAIESVIDEVARESGRDPVEFRLSMLSDPRARRVVETVAERAGWGSALPSGGAWGRGLGFARYKNMGAYCAVVADVEAETDIRVRRLTIAVDVGLVVNPDGVRNQIEGGAIQSVSWTTLEQVHFDRYRVVTSTWEDYPILDFSRVPDVDVVLIDNPEAPPVGSGEAATGPTAAAIGNAVADALGVPVRALPLVPENVVAALTTTS</sequence>
<dbReference type="SMART" id="SM01008">
    <property type="entry name" value="Ald_Xan_dh_C"/>
    <property type="match status" value="1"/>
</dbReference>
<dbReference type="Proteomes" id="UP000008221">
    <property type="component" value="Chromosome"/>
</dbReference>
<feature type="domain" description="Aldehyde oxidase/xanthine dehydrogenase a/b hammerhead" evidence="1">
    <location>
        <begin position="181"/>
        <end position="261"/>
    </location>
</feature>
<dbReference type="KEGG" id="ace:Acel_0897"/>
<name>A0LTB0_ACIC1</name>
<dbReference type="InterPro" id="IPR046867">
    <property type="entry name" value="AldOxase/xan_DH_MoCoBD2"/>
</dbReference>
<evidence type="ECO:0000259" key="1">
    <source>
        <dbReference type="SMART" id="SM01008"/>
    </source>
</evidence>
<evidence type="ECO:0000313" key="3">
    <source>
        <dbReference type="Proteomes" id="UP000008221"/>
    </source>
</evidence>
<dbReference type="PANTHER" id="PTHR47495">
    <property type="entry name" value="ALDEHYDE DEHYDROGENASE"/>
    <property type="match status" value="1"/>
</dbReference>
<dbReference type="InterPro" id="IPR037165">
    <property type="entry name" value="AldOxase/xan_DH_Mopterin-bd_sf"/>
</dbReference>
<keyword evidence="3" id="KW-1185">Reference proteome</keyword>
<dbReference type="InterPro" id="IPR052516">
    <property type="entry name" value="N-heterocyclic_Hydroxylase"/>
</dbReference>
<dbReference type="OrthoDB" id="9767994at2"/>
<dbReference type="HOGENOM" id="CLU_013917_0_0_11"/>
<dbReference type="Pfam" id="PF02738">
    <property type="entry name" value="MoCoBD_1"/>
    <property type="match status" value="1"/>
</dbReference>
<dbReference type="GO" id="GO:0016491">
    <property type="term" value="F:oxidoreductase activity"/>
    <property type="evidence" value="ECO:0007669"/>
    <property type="project" value="InterPro"/>
</dbReference>
<dbReference type="RefSeq" id="WP_011719733.1">
    <property type="nucleotide sequence ID" value="NC_008578.1"/>
</dbReference>
<organism evidence="2 3">
    <name type="scientific">Acidothermus cellulolyticus (strain ATCC 43068 / DSM 8971 / 11B)</name>
    <dbReference type="NCBI Taxonomy" id="351607"/>
    <lineage>
        <taxon>Bacteria</taxon>
        <taxon>Bacillati</taxon>
        <taxon>Actinomycetota</taxon>
        <taxon>Actinomycetes</taxon>
        <taxon>Acidothermales</taxon>
        <taxon>Acidothermaceae</taxon>
        <taxon>Acidothermus</taxon>
    </lineage>
</organism>
<dbReference type="AlphaFoldDB" id="A0LTB0"/>
<reference evidence="2 3" key="1">
    <citation type="journal article" date="2009" name="Genome Res.">
        <title>Complete genome of the cellulolytic thermophile Acidothermus cellulolyticus 11B provides insights into its ecophysiological and evolutionary adaptations.</title>
        <authorList>
            <person name="Barabote R.D."/>
            <person name="Xie G."/>
            <person name="Leu D.H."/>
            <person name="Normand P."/>
            <person name="Necsulea A."/>
            <person name="Daubin V."/>
            <person name="Medigue C."/>
            <person name="Adney W.S."/>
            <person name="Xu X.C."/>
            <person name="Lapidus A."/>
            <person name="Parales R.E."/>
            <person name="Detter C."/>
            <person name="Pujic P."/>
            <person name="Bruce D."/>
            <person name="Lavire C."/>
            <person name="Challacombe J.F."/>
            <person name="Brettin T.S."/>
            <person name="Berry A.M."/>
        </authorList>
    </citation>
    <scope>NUCLEOTIDE SEQUENCE [LARGE SCALE GENOMIC DNA]</scope>
    <source>
        <strain evidence="3">ATCC 43068 / DSM 8971 / 11B</strain>
    </source>
</reference>